<dbReference type="VEuPathDB" id="VectorBase:ADIR002562"/>
<protein>
    <submittedName>
        <fullName evidence="4">LsmAD domain-containing protein</fullName>
    </submittedName>
</protein>
<keyword evidence="5" id="KW-1185">Reference proteome</keyword>
<feature type="compositionally biased region" description="Low complexity" evidence="2">
    <location>
        <begin position="618"/>
        <end position="627"/>
    </location>
</feature>
<dbReference type="AlphaFoldDB" id="A0A182N4J7"/>
<feature type="compositionally biased region" description="Pro residues" evidence="2">
    <location>
        <begin position="791"/>
        <end position="805"/>
    </location>
</feature>
<feature type="compositionally biased region" description="Pro residues" evidence="2">
    <location>
        <begin position="894"/>
        <end position="908"/>
    </location>
</feature>
<dbReference type="PANTHER" id="PTHR12854:SF7">
    <property type="entry name" value="ATAXIN-2 HOMOLOG"/>
    <property type="match status" value="1"/>
</dbReference>
<feature type="domain" description="LsmAD" evidence="3">
    <location>
        <begin position="213"/>
        <end position="279"/>
    </location>
</feature>
<evidence type="ECO:0000313" key="4">
    <source>
        <dbReference type="EnsemblMetazoa" id="ADIR002562-PA"/>
    </source>
</evidence>
<dbReference type="GO" id="GO:0034063">
    <property type="term" value="P:stress granule assembly"/>
    <property type="evidence" value="ECO:0007669"/>
    <property type="project" value="TreeGrafter"/>
</dbReference>
<feature type="compositionally biased region" description="Gly residues" evidence="2">
    <location>
        <begin position="504"/>
        <end position="519"/>
    </location>
</feature>
<feature type="compositionally biased region" description="Pro residues" evidence="2">
    <location>
        <begin position="604"/>
        <end position="617"/>
    </location>
</feature>
<accession>A0A182N4J7</accession>
<evidence type="ECO:0000313" key="5">
    <source>
        <dbReference type="Proteomes" id="UP000075884"/>
    </source>
</evidence>
<feature type="compositionally biased region" description="Basic and acidic residues" evidence="2">
    <location>
        <begin position="1"/>
        <end position="13"/>
    </location>
</feature>
<feature type="compositionally biased region" description="Low complexity" evidence="2">
    <location>
        <begin position="431"/>
        <end position="441"/>
    </location>
</feature>
<dbReference type="GO" id="GO:0003729">
    <property type="term" value="F:mRNA binding"/>
    <property type="evidence" value="ECO:0007669"/>
    <property type="project" value="TreeGrafter"/>
</dbReference>
<feature type="compositionally biased region" description="Low complexity" evidence="2">
    <location>
        <begin position="678"/>
        <end position="691"/>
    </location>
</feature>
<dbReference type="SMART" id="SM01272">
    <property type="entry name" value="LsmAD"/>
    <property type="match status" value="1"/>
</dbReference>
<feature type="region of interest" description="Disordered" evidence="2">
    <location>
        <begin position="656"/>
        <end position="925"/>
    </location>
</feature>
<dbReference type="InterPro" id="IPR045117">
    <property type="entry name" value="ATXN2-like"/>
</dbReference>
<name>A0A182N4J7_9DIPT</name>
<dbReference type="EnsemblMetazoa" id="ADIR002562-RA">
    <property type="protein sequence ID" value="ADIR002562-PA"/>
    <property type="gene ID" value="ADIR002562"/>
</dbReference>
<dbReference type="GO" id="GO:0010494">
    <property type="term" value="C:cytoplasmic stress granule"/>
    <property type="evidence" value="ECO:0007669"/>
    <property type="project" value="TreeGrafter"/>
</dbReference>
<feature type="compositionally biased region" description="Basic and acidic residues" evidence="2">
    <location>
        <begin position="21"/>
        <end position="39"/>
    </location>
</feature>
<feature type="compositionally biased region" description="Pro residues" evidence="2">
    <location>
        <begin position="662"/>
        <end position="677"/>
    </location>
</feature>
<feature type="compositionally biased region" description="Low complexity" evidence="2">
    <location>
        <begin position="476"/>
        <end position="488"/>
    </location>
</feature>
<feature type="region of interest" description="Disordered" evidence="2">
    <location>
        <begin position="604"/>
        <end position="636"/>
    </location>
</feature>
<reference evidence="4" key="2">
    <citation type="submission" date="2020-05" db="UniProtKB">
        <authorList>
            <consortium name="EnsemblMetazoa"/>
        </authorList>
    </citation>
    <scope>IDENTIFICATION</scope>
    <source>
        <strain evidence="4">WRAIR2</strain>
    </source>
</reference>
<dbReference type="InterPro" id="IPR009604">
    <property type="entry name" value="LsmAD_domain"/>
</dbReference>
<feature type="compositionally biased region" description="Low complexity" evidence="2">
    <location>
        <begin position="303"/>
        <end position="370"/>
    </location>
</feature>
<feature type="region of interest" description="Disordered" evidence="2">
    <location>
        <begin position="284"/>
        <end position="554"/>
    </location>
</feature>
<feature type="compositionally biased region" description="Low complexity" evidence="2">
    <location>
        <begin position="396"/>
        <end position="420"/>
    </location>
</feature>
<feature type="compositionally biased region" description="Low complexity" evidence="2">
    <location>
        <begin position="698"/>
        <end position="715"/>
    </location>
</feature>
<feature type="compositionally biased region" description="Low complexity" evidence="2">
    <location>
        <begin position="742"/>
        <end position="759"/>
    </location>
</feature>
<feature type="compositionally biased region" description="Polar residues" evidence="2">
    <location>
        <begin position="828"/>
        <end position="849"/>
    </location>
</feature>
<dbReference type="Proteomes" id="UP000075884">
    <property type="component" value="Unassembled WGS sequence"/>
</dbReference>
<dbReference type="InterPro" id="IPR025852">
    <property type="entry name" value="SM_dom_ATX"/>
</dbReference>
<feature type="compositionally biased region" description="Low complexity" evidence="2">
    <location>
        <begin position="806"/>
        <end position="820"/>
    </location>
</feature>
<sequence>AKGEKSPAQEKLVKIPVPTRSHREGSHLSRSEENSEMSKRNKTRPGPARTQRQRSIPADGIYNNAPFMHAATSHVGNIVQIQTPAGHIYEGVFRTFSSQFQIVLEMAHRVEIGPDQKPKINVESFVERLIFKPNDIVTLVSKDVDPEYATKNTFKTDTAISRCNGTSWLEDRELEPWDGSGVNGDPLEHSLELDSNAVGWDPNEMFQKNEQVYGVQSTFDQSLSGYTVQIHKKDSDEFKEQELEAEKIANEIENNPVYKERIDIENGDEEAAFAAVVRPASNVSPREPIVRDQSVGGAPNDKNANSVTSGSNSSSSSGGVGGNSSASSSSNGSSSSNVASSNSSSNGNQNLASNTSNSANNNPPQAMPSNTKYIVPAKRKPGQGGKLVRSTPPPLTNSNNNNGGPPVVTSQQQQQQQQQQPPSPQAPHKNSYGQMMSQQQQQPPPGSQQHGGGMGHGPPGPQYGMHPNQSPYGHVQHQQQQQPPQHGQASVMNANKMNGDGRGDMAGGPPGGGGGGGGNMNVNNNQKPLPQRAVRQYQSAPAPVTYSEPPPSLNPQQMPVQMQPMSTKPPMHMAHPPHHTGVHLPPPAVVPAEHVVIQQHPMAMPPPVQQQQPPPPQQQQQQAQQVQVPPPQPQRMVTVRNRDMEIDNLRKFGQDFKLAPPQQQPPMPNVHQQPPPTVQQGPPTHNVVVQQQPPPQQQPVDHSSPPSLDSSPPLVAVNNQQQQQGKMVPAPHNEPPPQTHVSQPAPMSQQQNQASQTASGMVVVPGQLASQSPHLVQQPPPPVTQQQQQQQPPPQPQPGQQPPPVVVGGSPPQQQQQTVVAGGGVPPNGQQTVATSTVPPGSAAPNGNANGVVGTSDGSSANGGNAGGDQKPSTAAKKPFALNPAAKPFTPRSPSTPNPSRPHTPQTPGPVTIAPSTYQPPSPHVIPQQFVMSYVVNPSSFQTAQQHPHAAQQTRIRNGRQVPVGASQMQVAAATGQPLLAPSPLQMITPYGPTIHTQPFQPAPPFHQQYRIYDTPQPAQLQYLAATPPSTTPSPGQPHQQYHPGPQPSPAGGGPPTYQAVHHQQPTPYPLQVCPLVPQQVVPAIYQNIPSAPQQNHHQQNLHVMHVAQHPSAQ</sequence>
<evidence type="ECO:0000256" key="2">
    <source>
        <dbReference type="SAM" id="MobiDB-lite"/>
    </source>
</evidence>
<dbReference type="PANTHER" id="PTHR12854">
    <property type="entry name" value="ATAXIN 2-RELATED"/>
    <property type="match status" value="1"/>
</dbReference>
<dbReference type="Pfam" id="PF14438">
    <property type="entry name" value="SM-ATX"/>
    <property type="match status" value="1"/>
</dbReference>
<evidence type="ECO:0000259" key="3">
    <source>
        <dbReference type="SMART" id="SM01272"/>
    </source>
</evidence>
<reference evidence="5" key="1">
    <citation type="submission" date="2013-03" db="EMBL/GenBank/DDBJ databases">
        <title>The Genome Sequence of Anopheles dirus WRAIR2.</title>
        <authorList>
            <consortium name="The Broad Institute Genomics Platform"/>
            <person name="Neafsey D.E."/>
            <person name="Walton C."/>
            <person name="Walker B."/>
            <person name="Young S.K."/>
            <person name="Zeng Q."/>
            <person name="Gargeya S."/>
            <person name="Fitzgerald M."/>
            <person name="Haas B."/>
            <person name="Abouelleil A."/>
            <person name="Allen A.W."/>
            <person name="Alvarado L."/>
            <person name="Arachchi H.M."/>
            <person name="Berlin A.M."/>
            <person name="Chapman S.B."/>
            <person name="Gainer-Dewar J."/>
            <person name="Goldberg J."/>
            <person name="Griggs A."/>
            <person name="Gujja S."/>
            <person name="Hansen M."/>
            <person name="Howarth C."/>
            <person name="Imamovic A."/>
            <person name="Ireland A."/>
            <person name="Larimer J."/>
            <person name="McCowan C."/>
            <person name="Murphy C."/>
            <person name="Pearson M."/>
            <person name="Poon T.W."/>
            <person name="Priest M."/>
            <person name="Roberts A."/>
            <person name="Saif S."/>
            <person name="Shea T."/>
            <person name="Sisk P."/>
            <person name="Sykes S."/>
            <person name="Wortman J."/>
            <person name="Nusbaum C."/>
            <person name="Birren B."/>
        </authorList>
    </citation>
    <scope>NUCLEOTIDE SEQUENCE [LARGE SCALE GENOMIC DNA]</scope>
    <source>
        <strain evidence="5">WRAIR2</strain>
    </source>
</reference>
<evidence type="ECO:0000256" key="1">
    <source>
        <dbReference type="ARBA" id="ARBA00007503"/>
    </source>
</evidence>
<dbReference type="STRING" id="7168.A0A182N4J7"/>
<comment type="similarity">
    <text evidence="1">Belongs to the ataxin-2 family.</text>
</comment>
<proteinExistence type="inferred from homology"/>
<feature type="region of interest" description="Disordered" evidence="2">
    <location>
        <begin position="1"/>
        <end position="61"/>
    </location>
</feature>
<organism evidence="4 5">
    <name type="scientific">Anopheles dirus</name>
    <dbReference type="NCBI Taxonomy" id="7168"/>
    <lineage>
        <taxon>Eukaryota</taxon>
        <taxon>Metazoa</taxon>
        <taxon>Ecdysozoa</taxon>
        <taxon>Arthropoda</taxon>
        <taxon>Hexapoda</taxon>
        <taxon>Insecta</taxon>
        <taxon>Pterygota</taxon>
        <taxon>Neoptera</taxon>
        <taxon>Endopterygota</taxon>
        <taxon>Diptera</taxon>
        <taxon>Nematocera</taxon>
        <taxon>Culicoidea</taxon>
        <taxon>Culicidae</taxon>
        <taxon>Anophelinae</taxon>
        <taxon>Anopheles</taxon>
    </lineage>
</organism>
<dbReference type="Pfam" id="PF06741">
    <property type="entry name" value="LsmAD"/>
    <property type="match status" value="1"/>
</dbReference>
<feature type="region of interest" description="Disordered" evidence="2">
    <location>
        <begin position="1025"/>
        <end position="1064"/>
    </location>
</feature>